<keyword evidence="2" id="KW-1185">Reference proteome</keyword>
<dbReference type="InterPro" id="IPR016064">
    <property type="entry name" value="NAD/diacylglycerol_kinase_sf"/>
</dbReference>
<dbReference type="GO" id="GO:0003951">
    <property type="term" value="F:NAD+ kinase activity"/>
    <property type="evidence" value="ECO:0007669"/>
    <property type="project" value="InterPro"/>
</dbReference>
<dbReference type="SUPFAM" id="SSF111331">
    <property type="entry name" value="NAD kinase/diacylglycerol kinase-like"/>
    <property type="match status" value="1"/>
</dbReference>
<dbReference type="OrthoDB" id="1889537at2"/>
<gene>
    <name evidence="1" type="ORF">EFL26_01215</name>
</gene>
<comment type="caution">
    <text evidence="1">The sequence shown here is derived from an EMBL/GenBank/DDBJ whole genome shotgun (WGS) entry which is preliminary data.</text>
</comment>
<evidence type="ECO:0000313" key="1">
    <source>
        <dbReference type="EMBL" id="RNM17437.1"/>
    </source>
</evidence>
<dbReference type="GO" id="GO:0019674">
    <property type="term" value="P:NAD+ metabolic process"/>
    <property type="evidence" value="ECO:0007669"/>
    <property type="project" value="InterPro"/>
</dbReference>
<evidence type="ECO:0000313" key="2">
    <source>
        <dbReference type="Proteomes" id="UP000279994"/>
    </source>
</evidence>
<sequence length="293" mass="31963">MSTLPPRAVVVHRRTELEELVARHGTKGQAEFFLSTRERSIEELEERHRANQRALDAVAAAIPPDWRSGRVERADLDRFLFAPEDVVVVVGQDGLVANVAKNLSGQPVVGIDPEPDRNPGVLVTHPPTATAELLRTLSVAQRRTMVAATADDGQELVALNEVYVGQPSHQTARYAIRPPEGTRERQASSGIIVATGTGATGWCRSTWLERHSHLVLPAPEEQRLAWFVREAWPSPATGTELTEGELVDGRLQVDVEADGLVAFGDGMEDDRLVLSWGQTLTIGVARQTLCLVG</sequence>
<protein>
    <recommendedName>
        <fullName evidence="3">Inorganic polyphosphate kinase</fullName>
    </recommendedName>
</protein>
<evidence type="ECO:0008006" key="3">
    <source>
        <dbReference type="Google" id="ProtNLM"/>
    </source>
</evidence>
<dbReference type="Gene3D" id="2.60.200.30">
    <property type="entry name" value="Probable inorganic polyphosphate/atp-NAD kinase, domain 2"/>
    <property type="match status" value="1"/>
</dbReference>
<dbReference type="Proteomes" id="UP000279994">
    <property type="component" value="Unassembled WGS sequence"/>
</dbReference>
<proteinExistence type="predicted"/>
<dbReference type="PANTHER" id="PTHR13158">
    <property type="match status" value="1"/>
</dbReference>
<dbReference type="EMBL" id="RJSF01000003">
    <property type="protein sequence ID" value="RNM17437.1"/>
    <property type="molecule type" value="Genomic_DNA"/>
</dbReference>
<dbReference type="PANTHER" id="PTHR13158:SF5">
    <property type="entry name" value="NAD KINASE 2, MITOCHONDRIAL"/>
    <property type="match status" value="1"/>
</dbReference>
<reference evidence="1 2" key="1">
    <citation type="submission" date="2018-11" db="EMBL/GenBank/DDBJ databases">
        <authorList>
            <person name="Li F."/>
        </authorList>
    </citation>
    <scope>NUCLEOTIDE SEQUENCE [LARGE SCALE GENOMIC DNA]</scope>
    <source>
        <strain evidence="1 2">Gsoil 818</strain>
    </source>
</reference>
<organism evidence="1 2">
    <name type="scientific">Nocardioides pocheonensis</name>
    <dbReference type="NCBI Taxonomy" id="661485"/>
    <lineage>
        <taxon>Bacteria</taxon>
        <taxon>Bacillati</taxon>
        <taxon>Actinomycetota</taxon>
        <taxon>Actinomycetes</taxon>
        <taxon>Propionibacteriales</taxon>
        <taxon>Nocardioidaceae</taxon>
        <taxon>Nocardioides</taxon>
    </lineage>
</organism>
<accession>A0A3N0GYA6</accession>
<dbReference type="InterPro" id="IPR017437">
    <property type="entry name" value="ATP-NAD_kinase_PpnK-typ_C"/>
</dbReference>
<name>A0A3N0GYA6_9ACTN</name>
<dbReference type="RefSeq" id="WP_123221057.1">
    <property type="nucleotide sequence ID" value="NZ_RJSF01000003.1"/>
</dbReference>
<dbReference type="AlphaFoldDB" id="A0A3N0GYA6"/>